<feature type="compositionally biased region" description="Polar residues" evidence="1">
    <location>
        <begin position="266"/>
        <end position="278"/>
    </location>
</feature>
<dbReference type="AlphaFoldDB" id="A0A9N9SED8"/>
<dbReference type="OrthoDB" id="7765028at2759"/>
<dbReference type="EMBL" id="OU896720">
    <property type="protein sequence ID" value="CAG9816519.1"/>
    <property type="molecule type" value="Genomic_DNA"/>
</dbReference>
<keyword evidence="3" id="KW-1185">Reference proteome</keyword>
<organism evidence="2 3">
    <name type="scientific">Phaedon cochleariae</name>
    <name type="common">Mustard beetle</name>
    <dbReference type="NCBI Taxonomy" id="80249"/>
    <lineage>
        <taxon>Eukaryota</taxon>
        <taxon>Metazoa</taxon>
        <taxon>Ecdysozoa</taxon>
        <taxon>Arthropoda</taxon>
        <taxon>Hexapoda</taxon>
        <taxon>Insecta</taxon>
        <taxon>Pterygota</taxon>
        <taxon>Neoptera</taxon>
        <taxon>Endopterygota</taxon>
        <taxon>Coleoptera</taxon>
        <taxon>Polyphaga</taxon>
        <taxon>Cucujiformia</taxon>
        <taxon>Chrysomeloidea</taxon>
        <taxon>Chrysomelidae</taxon>
        <taxon>Chrysomelinae</taxon>
        <taxon>Chrysomelini</taxon>
        <taxon>Phaedon</taxon>
    </lineage>
</organism>
<evidence type="ECO:0000256" key="1">
    <source>
        <dbReference type="SAM" id="MobiDB-lite"/>
    </source>
</evidence>
<protein>
    <recommendedName>
        <fullName evidence="4">CCHC-type domain-containing protein</fullName>
    </recommendedName>
</protein>
<feature type="region of interest" description="Disordered" evidence="1">
    <location>
        <begin position="230"/>
        <end position="306"/>
    </location>
</feature>
<evidence type="ECO:0008006" key="4">
    <source>
        <dbReference type="Google" id="ProtNLM"/>
    </source>
</evidence>
<name>A0A9N9SED8_PHACE</name>
<feature type="compositionally biased region" description="Basic and acidic residues" evidence="1">
    <location>
        <begin position="241"/>
        <end position="264"/>
    </location>
</feature>
<gene>
    <name evidence="2" type="ORF">PHAECO_LOCUS4002</name>
</gene>
<evidence type="ECO:0000313" key="3">
    <source>
        <dbReference type="Proteomes" id="UP001153737"/>
    </source>
</evidence>
<sequence length="306" mass="34771">MEIHKLILDKLKFKLEEVKAIGIIGIKVYIQLASQEIVRRTIEGHGDHIVSTEDSERYNVEIRDGNAITTVRVHYIPIHMGNEAIIKAESHYGQVISLKNEVWGKSMSYPVPSGVRAIDMVLSQPIPSYIVIYGKNTLITYSGQKRTCTFCSSEEHMLKNCPNNRATQKNATILPVPQFVNRSYSEVTKQTETTIPRAVINEGVTEKSRAEPNTSQEMFRESQDIISSFQVDTFPDNMVNRGDKEPTPKKPRKSWNEEMGHDQMENENSYDWPSNPRYNQDPLGLSRDAEKSATKNQSGDSDMESF</sequence>
<reference evidence="2" key="1">
    <citation type="submission" date="2022-01" db="EMBL/GenBank/DDBJ databases">
        <authorList>
            <person name="King R."/>
        </authorList>
    </citation>
    <scope>NUCLEOTIDE SEQUENCE</scope>
</reference>
<dbReference type="Proteomes" id="UP001153737">
    <property type="component" value="Chromosome 14"/>
</dbReference>
<reference evidence="2" key="2">
    <citation type="submission" date="2022-10" db="EMBL/GenBank/DDBJ databases">
        <authorList>
            <consortium name="ENA_rothamsted_submissions"/>
            <consortium name="culmorum"/>
            <person name="King R."/>
        </authorList>
    </citation>
    <scope>NUCLEOTIDE SEQUENCE</scope>
</reference>
<accession>A0A9N9SED8</accession>
<proteinExistence type="predicted"/>
<evidence type="ECO:0000313" key="2">
    <source>
        <dbReference type="EMBL" id="CAG9816519.1"/>
    </source>
</evidence>